<keyword evidence="2" id="KW-1185">Reference proteome</keyword>
<dbReference type="OrthoDB" id="1122642at2"/>
<dbReference type="AlphaFoldDB" id="A0A521F2F5"/>
<dbReference type="EMBL" id="FXTB01000013">
    <property type="protein sequence ID" value="SMO90297.1"/>
    <property type="molecule type" value="Genomic_DNA"/>
</dbReference>
<reference evidence="1 2" key="1">
    <citation type="submission" date="2017-05" db="EMBL/GenBank/DDBJ databases">
        <authorList>
            <person name="Varghese N."/>
            <person name="Submissions S."/>
        </authorList>
    </citation>
    <scope>NUCLEOTIDE SEQUENCE [LARGE SCALE GENOMIC DNA]</scope>
    <source>
        <strain evidence="1 2">DSM 27040</strain>
    </source>
</reference>
<protein>
    <recommendedName>
        <fullName evidence="3">Molybdopterin-guanine dinucleotide biosynthesis protein B</fullName>
    </recommendedName>
</protein>
<organism evidence="1 2">
    <name type="scientific">Saccharicrinis carchari</name>
    <dbReference type="NCBI Taxonomy" id="1168039"/>
    <lineage>
        <taxon>Bacteria</taxon>
        <taxon>Pseudomonadati</taxon>
        <taxon>Bacteroidota</taxon>
        <taxon>Bacteroidia</taxon>
        <taxon>Marinilabiliales</taxon>
        <taxon>Marinilabiliaceae</taxon>
        <taxon>Saccharicrinis</taxon>
    </lineage>
</organism>
<dbReference type="Gene3D" id="3.40.50.300">
    <property type="entry name" value="P-loop containing nucleotide triphosphate hydrolases"/>
    <property type="match status" value="1"/>
</dbReference>
<gene>
    <name evidence="1" type="ORF">SAMN06265379_11359</name>
</gene>
<dbReference type="InterPro" id="IPR027417">
    <property type="entry name" value="P-loop_NTPase"/>
</dbReference>
<accession>A0A521F2F5</accession>
<proteinExistence type="predicted"/>
<dbReference type="Proteomes" id="UP000319040">
    <property type="component" value="Unassembled WGS sequence"/>
</dbReference>
<name>A0A521F2F5_SACCC</name>
<dbReference type="RefSeq" id="WP_142534681.1">
    <property type="nucleotide sequence ID" value="NZ_FXTB01000013.1"/>
</dbReference>
<evidence type="ECO:0000313" key="1">
    <source>
        <dbReference type="EMBL" id="SMO90297.1"/>
    </source>
</evidence>
<sequence>MNYYPNILLIAGNGRNVGKTTLACRVIAQLAKTTEVYAVKISSHFHVLDKEADILMETSDCCIVNETLDSSKDSSRMLKAGATTVFYVQCKNEHLPVMFEQLRQLLPMDKPLIIESGGLYNILEPSIFYYIRGKDTSKEKLVREGRSRINVTPDEAAGLDIEKIAFINGGITKTKQS</sequence>
<evidence type="ECO:0008006" key="3">
    <source>
        <dbReference type="Google" id="ProtNLM"/>
    </source>
</evidence>
<evidence type="ECO:0000313" key="2">
    <source>
        <dbReference type="Proteomes" id="UP000319040"/>
    </source>
</evidence>